<protein>
    <submittedName>
        <fullName evidence="1">Uncharacterized protein</fullName>
    </submittedName>
</protein>
<accession>A0A1F8EII0</accession>
<dbReference type="EMBL" id="MGJD01000028">
    <property type="protein sequence ID" value="OGN00150.1"/>
    <property type="molecule type" value="Genomic_DNA"/>
</dbReference>
<sequence>MTIKVKVRSETGTSRKPAEVLVYENDHLITKVVAKVELKQGADGEYYNCVTLTKLEGSYSCLLCGTTTPLPHVCPAFYPELRK</sequence>
<dbReference type="Proteomes" id="UP000177117">
    <property type="component" value="Unassembled WGS sequence"/>
</dbReference>
<comment type="caution">
    <text evidence="1">The sequence shown here is derived from an EMBL/GenBank/DDBJ whole genome shotgun (WGS) entry which is preliminary data.</text>
</comment>
<organism evidence="1 2">
    <name type="scientific">Candidatus Yanofskybacteria bacterium RIFCSPHIGHO2_01_FULL_41_53</name>
    <dbReference type="NCBI Taxonomy" id="1802663"/>
    <lineage>
        <taxon>Bacteria</taxon>
        <taxon>Candidatus Yanofskyibacteriota</taxon>
    </lineage>
</organism>
<reference evidence="1 2" key="1">
    <citation type="journal article" date="2016" name="Nat. Commun.">
        <title>Thousands of microbial genomes shed light on interconnected biogeochemical processes in an aquifer system.</title>
        <authorList>
            <person name="Anantharaman K."/>
            <person name="Brown C.T."/>
            <person name="Hug L.A."/>
            <person name="Sharon I."/>
            <person name="Castelle C.J."/>
            <person name="Probst A.J."/>
            <person name="Thomas B.C."/>
            <person name="Singh A."/>
            <person name="Wilkins M.J."/>
            <person name="Karaoz U."/>
            <person name="Brodie E.L."/>
            <person name="Williams K.H."/>
            <person name="Hubbard S.S."/>
            <person name="Banfield J.F."/>
        </authorList>
    </citation>
    <scope>NUCLEOTIDE SEQUENCE [LARGE SCALE GENOMIC DNA]</scope>
</reference>
<evidence type="ECO:0000313" key="2">
    <source>
        <dbReference type="Proteomes" id="UP000177117"/>
    </source>
</evidence>
<name>A0A1F8EII0_9BACT</name>
<gene>
    <name evidence="1" type="ORF">A2650_04350</name>
</gene>
<dbReference type="AlphaFoldDB" id="A0A1F8EII0"/>
<proteinExistence type="predicted"/>
<evidence type="ECO:0000313" key="1">
    <source>
        <dbReference type="EMBL" id="OGN00150.1"/>
    </source>
</evidence>